<accession>A0A6J4M382</accession>
<dbReference type="AlphaFoldDB" id="A0A6J4M382"/>
<feature type="compositionally biased region" description="Basic residues" evidence="1">
    <location>
        <begin position="70"/>
        <end position="87"/>
    </location>
</feature>
<protein>
    <submittedName>
        <fullName evidence="2">Cellular communication/signal transduction</fullName>
    </submittedName>
</protein>
<feature type="compositionally biased region" description="Basic residues" evidence="1">
    <location>
        <begin position="95"/>
        <end position="112"/>
    </location>
</feature>
<feature type="non-terminal residue" evidence="2">
    <location>
        <position position="112"/>
    </location>
</feature>
<feature type="region of interest" description="Disordered" evidence="1">
    <location>
        <begin position="1"/>
        <end position="112"/>
    </location>
</feature>
<sequence length="112" mass="12045">EGSVRLQSESAAQPHGRSDLRRAQRPRGAVGGHGGRGAGARDRRAPRVGRPGVRDGEAAPGPVAAEVRGGARRQAGRLSVHPRRLRVHGGGARRPAPRRRGPARRFRRARRL</sequence>
<proteinExistence type="predicted"/>
<feature type="compositionally biased region" description="Gly residues" evidence="1">
    <location>
        <begin position="29"/>
        <end position="38"/>
    </location>
</feature>
<organism evidence="2">
    <name type="scientific">uncultured Gemmatimonadaceae bacterium</name>
    <dbReference type="NCBI Taxonomy" id="246130"/>
    <lineage>
        <taxon>Bacteria</taxon>
        <taxon>Pseudomonadati</taxon>
        <taxon>Gemmatimonadota</taxon>
        <taxon>Gemmatimonadia</taxon>
        <taxon>Gemmatimonadales</taxon>
        <taxon>Gemmatimonadaceae</taxon>
        <taxon>environmental samples</taxon>
    </lineage>
</organism>
<gene>
    <name evidence="2" type="ORF">AVDCRST_MAG40-2752</name>
</gene>
<name>A0A6J4M382_9BACT</name>
<evidence type="ECO:0000256" key="1">
    <source>
        <dbReference type="SAM" id="MobiDB-lite"/>
    </source>
</evidence>
<reference evidence="2" key="1">
    <citation type="submission" date="2020-02" db="EMBL/GenBank/DDBJ databases">
        <authorList>
            <person name="Meier V. D."/>
        </authorList>
    </citation>
    <scope>NUCLEOTIDE SEQUENCE</scope>
    <source>
        <strain evidence="2">AVDCRST_MAG40</strain>
    </source>
</reference>
<evidence type="ECO:0000313" key="2">
    <source>
        <dbReference type="EMBL" id="CAA9348458.1"/>
    </source>
</evidence>
<feature type="non-terminal residue" evidence="2">
    <location>
        <position position="1"/>
    </location>
</feature>
<dbReference type="EMBL" id="CADCTX010000769">
    <property type="protein sequence ID" value="CAA9348458.1"/>
    <property type="molecule type" value="Genomic_DNA"/>
</dbReference>
<feature type="compositionally biased region" description="Polar residues" evidence="1">
    <location>
        <begin position="1"/>
        <end position="11"/>
    </location>
</feature>